<reference evidence="2" key="1">
    <citation type="submission" date="2021-03" db="EMBL/GenBank/DDBJ databases">
        <title>Draft genome sequence of rust myrtle Austropuccinia psidii MF-1, a brazilian biotype.</title>
        <authorList>
            <person name="Quecine M.C."/>
            <person name="Pachon D.M.R."/>
            <person name="Bonatelli M.L."/>
            <person name="Correr F.H."/>
            <person name="Franceschini L.M."/>
            <person name="Leite T.F."/>
            <person name="Margarido G.R.A."/>
            <person name="Almeida C.A."/>
            <person name="Ferrarezi J.A."/>
            <person name="Labate C.A."/>
        </authorList>
    </citation>
    <scope>NUCLEOTIDE SEQUENCE</scope>
    <source>
        <strain evidence="2">MF-1</strain>
    </source>
</reference>
<organism evidence="2 3">
    <name type="scientific">Austropuccinia psidii MF-1</name>
    <dbReference type="NCBI Taxonomy" id="1389203"/>
    <lineage>
        <taxon>Eukaryota</taxon>
        <taxon>Fungi</taxon>
        <taxon>Dikarya</taxon>
        <taxon>Basidiomycota</taxon>
        <taxon>Pucciniomycotina</taxon>
        <taxon>Pucciniomycetes</taxon>
        <taxon>Pucciniales</taxon>
        <taxon>Sphaerophragmiaceae</taxon>
        <taxon>Austropuccinia</taxon>
    </lineage>
</organism>
<keyword evidence="3" id="KW-1185">Reference proteome</keyword>
<feature type="region of interest" description="Disordered" evidence="1">
    <location>
        <begin position="80"/>
        <end position="100"/>
    </location>
</feature>
<evidence type="ECO:0000256" key="1">
    <source>
        <dbReference type="SAM" id="MobiDB-lite"/>
    </source>
</evidence>
<name>A0A9Q3HSS5_9BASI</name>
<dbReference type="AlphaFoldDB" id="A0A9Q3HSS5"/>
<sequence>MSWFFKQKNRLTSLNPDMSETMVHERILVNCGGDLEHAIRRRFIEPFSTEDYINSMQNITTRTKNWWKLVYPPIDHKTSCKPISRPNKPQDRAPLRCQKCGSSSHLANKFPKKTRINKI</sequence>
<dbReference type="EMBL" id="AVOT02023031">
    <property type="protein sequence ID" value="MBW0512860.1"/>
    <property type="molecule type" value="Genomic_DNA"/>
</dbReference>
<gene>
    <name evidence="2" type="ORF">O181_052575</name>
</gene>
<evidence type="ECO:0000313" key="3">
    <source>
        <dbReference type="Proteomes" id="UP000765509"/>
    </source>
</evidence>
<evidence type="ECO:0000313" key="2">
    <source>
        <dbReference type="EMBL" id="MBW0512860.1"/>
    </source>
</evidence>
<dbReference type="Proteomes" id="UP000765509">
    <property type="component" value="Unassembled WGS sequence"/>
</dbReference>
<comment type="caution">
    <text evidence="2">The sequence shown here is derived from an EMBL/GenBank/DDBJ whole genome shotgun (WGS) entry which is preliminary data.</text>
</comment>
<accession>A0A9Q3HSS5</accession>
<protein>
    <submittedName>
        <fullName evidence="2">Uncharacterized protein</fullName>
    </submittedName>
</protein>
<proteinExistence type="predicted"/>